<keyword evidence="10" id="KW-1185">Reference proteome</keyword>
<evidence type="ECO:0000313" key="9">
    <source>
        <dbReference type="EMBL" id="EJK46463.1"/>
    </source>
</evidence>
<evidence type="ECO:0000256" key="3">
    <source>
        <dbReference type="ARBA" id="ARBA00022964"/>
    </source>
</evidence>
<feature type="signal peptide" evidence="7">
    <location>
        <begin position="1"/>
        <end position="16"/>
    </location>
</feature>
<evidence type="ECO:0000256" key="2">
    <source>
        <dbReference type="ARBA" id="ARBA00022723"/>
    </source>
</evidence>
<evidence type="ECO:0000256" key="5">
    <source>
        <dbReference type="ARBA" id="ARBA00023004"/>
    </source>
</evidence>
<dbReference type="PANTHER" id="PTHR10869:SF226">
    <property type="entry name" value="PROLYL 4-HYDROXYLASE ALPHA SUBUNIT DOMAIN-CONTAINING PROTEIN"/>
    <property type="match status" value="1"/>
</dbReference>
<feature type="region of interest" description="Disordered" evidence="6">
    <location>
        <begin position="490"/>
        <end position="519"/>
    </location>
</feature>
<comment type="cofactor">
    <cofactor evidence="1">
        <name>L-ascorbate</name>
        <dbReference type="ChEBI" id="CHEBI:38290"/>
    </cofactor>
</comment>
<dbReference type="EMBL" id="AGNL01047743">
    <property type="protein sequence ID" value="EJK46463.1"/>
    <property type="molecule type" value="Genomic_DNA"/>
</dbReference>
<keyword evidence="3" id="KW-0223">Dioxygenase</keyword>
<keyword evidence="2" id="KW-0479">Metal-binding</keyword>
<feature type="chain" id="PRO_5030172960" description="Prolyl 4-hydroxylase alpha subunit domain-containing protein" evidence="7">
    <location>
        <begin position="17"/>
        <end position="519"/>
    </location>
</feature>
<dbReference type="Pfam" id="PF02225">
    <property type="entry name" value="PA"/>
    <property type="match status" value="1"/>
</dbReference>
<dbReference type="Gene3D" id="3.50.30.30">
    <property type="match status" value="1"/>
</dbReference>
<proteinExistence type="predicted"/>
<evidence type="ECO:0000256" key="6">
    <source>
        <dbReference type="SAM" id="MobiDB-lite"/>
    </source>
</evidence>
<dbReference type="PANTHER" id="PTHR10869">
    <property type="entry name" value="PROLYL 4-HYDROXYLASE ALPHA SUBUNIT"/>
    <property type="match status" value="1"/>
</dbReference>
<dbReference type="OMA" id="NPANGIM"/>
<dbReference type="GO" id="GO:0004656">
    <property type="term" value="F:procollagen-proline 4-dioxygenase activity"/>
    <property type="evidence" value="ECO:0007669"/>
    <property type="project" value="TreeGrafter"/>
</dbReference>
<dbReference type="Proteomes" id="UP000266841">
    <property type="component" value="Unassembled WGS sequence"/>
</dbReference>
<dbReference type="Gene3D" id="2.60.120.620">
    <property type="entry name" value="q2cbj1_9rhob like domain"/>
    <property type="match status" value="1"/>
</dbReference>
<organism evidence="9 10">
    <name type="scientific">Thalassiosira oceanica</name>
    <name type="common">Marine diatom</name>
    <dbReference type="NCBI Taxonomy" id="159749"/>
    <lineage>
        <taxon>Eukaryota</taxon>
        <taxon>Sar</taxon>
        <taxon>Stramenopiles</taxon>
        <taxon>Ochrophyta</taxon>
        <taxon>Bacillariophyta</taxon>
        <taxon>Coscinodiscophyceae</taxon>
        <taxon>Thalassiosirophycidae</taxon>
        <taxon>Thalassiosirales</taxon>
        <taxon>Thalassiosiraceae</taxon>
        <taxon>Thalassiosira</taxon>
    </lineage>
</organism>
<dbReference type="AlphaFoldDB" id="K0R1T9"/>
<keyword evidence="7" id="KW-0732">Signal</keyword>
<dbReference type="SMART" id="SM00702">
    <property type="entry name" value="P4Hc"/>
    <property type="match status" value="1"/>
</dbReference>
<evidence type="ECO:0000259" key="8">
    <source>
        <dbReference type="SMART" id="SM00702"/>
    </source>
</evidence>
<sequence length="519" mass="56293">MILLLLLCALATFAAAEEAAIRVFPQRTSTEAAVVEWGHSAIINALDGVVATFGPQTSDGATFEVETTPILAKPIDGLGTKQRSNDEDEYPGKLDNADEVDGNMVIMTDVAGFSGVTMARIAKESGAAALMVVNTDKEGDGDFIYSLEPENEEEERYAEEHIDIPVIMVSLQAGNIITTALATDDMDPAIVNSGGALPERVRLYAGGDRPFFEDAVSKSPVVYLIHNLLSDEECEALLKSAEKKYERIDDTSGTSNYLESSMASEKQGVPTAIDVDQTMLWKGSVGGKTFKDIDERISQVTGFPPEHFSDFQINKYVKGSLYGPHYDMNPANGIMATITVFLNDVPIEHGGEFVYPKTQNESGADGGDAVVIRPTKGLAVVHHNTDDRYNFDQSSVNQELSLNGGVKYIAKKYIYLNPQPNSMRIVLPMLAMPFGGKLPKVFSKLQNTLIDSFGLESGCNYFDKIINLIPILILVGIAQFVTNFVQSKLKGSGGEKASGENDSSGKAKSKKRRSKKKSD</sequence>
<evidence type="ECO:0000256" key="1">
    <source>
        <dbReference type="ARBA" id="ARBA00001961"/>
    </source>
</evidence>
<dbReference type="InterPro" id="IPR045054">
    <property type="entry name" value="P4HA-like"/>
</dbReference>
<reference evidence="9 10" key="1">
    <citation type="journal article" date="2012" name="Genome Biol.">
        <title>Genome and low-iron response of an oceanic diatom adapted to chronic iron limitation.</title>
        <authorList>
            <person name="Lommer M."/>
            <person name="Specht M."/>
            <person name="Roy A.S."/>
            <person name="Kraemer L."/>
            <person name="Andreson R."/>
            <person name="Gutowska M.A."/>
            <person name="Wolf J."/>
            <person name="Bergner S.V."/>
            <person name="Schilhabel M.B."/>
            <person name="Klostermeier U.C."/>
            <person name="Beiko R.G."/>
            <person name="Rosenstiel P."/>
            <person name="Hippler M."/>
            <person name="Laroche J."/>
        </authorList>
    </citation>
    <scope>NUCLEOTIDE SEQUENCE [LARGE SCALE GENOMIC DNA]</scope>
    <source>
        <strain evidence="9 10">CCMP1005</strain>
    </source>
</reference>
<dbReference type="OrthoDB" id="420380at2759"/>
<accession>K0R1T9</accession>
<protein>
    <recommendedName>
        <fullName evidence="8">Prolyl 4-hydroxylase alpha subunit domain-containing protein</fullName>
    </recommendedName>
</protein>
<dbReference type="GO" id="GO:0005783">
    <property type="term" value="C:endoplasmic reticulum"/>
    <property type="evidence" value="ECO:0007669"/>
    <property type="project" value="TreeGrafter"/>
</dbReference>
<gene>
    <name evidence="9" type="ORF">THAOC_34869</name>
</gene>
<dbReference type="InterPro" id="IPR006620">
    <property type="entry name" value="Pro_4_hyd_alph"/>
</dbReference>
<comment type="caution">
    <text evidence="9">The sequence shown here is derived from an EMBL/GenBank/DDBJ whole genome shotgun (WGS) entry which is preliminary data.</text>
</comment>
<dbReference type="eggNOG" id="KOG1591">
    <property type="taxonomic scope" value="Eukaryota"/>
</dbReference>
<keyword evidence="5" id="KW-0408">Iron</keyword>
<evidence type="ECO:0000256" key="7">
    <source>
        <dbReference type="SAM" id="SignalP"/>
    </source>
</evidence>
<evidence type="ECO:0000256" key="4">
    <source>
        <dbReference type="ARBA" id="ARBA00023002"/>
    </source>
</evidence>
<dbReference type="InterPro" id="IPR003137">
    <property type="entry name" value="PA_domain"/>
</dbReference>
<name>K0R1T9_THAOC</name>
<feature type="compositionally biased region" description="Basic residues" evidence="6">
    <location>
        <begin position="507"/>
        <end position="519"/>
    </location>
</feature>
<dbReference type="SUPFAM" id="SSF51197">
    <property type="entry name" value="Clavaminate synthase-like"/>
    <property type="match status" value="1"/>
</dbReference>
<feature type="domain" description="Prolyl 4-hydroxylase alpha subunit" evidence="8">
    <location>
        <begin position="220"/>
        <end position="415"/>
    </location>
</feature>
<evidence type="ECO:0000313" key="10">
    <source>
        <dbReference type="Proteomes" id="UP000266841"/>
    </source>
</evidence>
<dbReference type="GO" id="GO:0031418">
    <property type="term" value="F:L-ascorbic acid binding"/>
    <property type="evidence" value="ECO:0007669"/>
    <property type="project" value="InterPro"/>
</dbReference>
<dbReference type="GO" id="GO:0005506">
    <property type="term" value="F:iron ion binding"/>
    <property type="evidence" value="ECO:0007669"/>
    <property type="project" value="InterPro"/>
</dbReference>
<keyword evidence="4" id="KW-0560">Oxidoreductase</keyword>